<dbReference type="PROSITE" id="PS00018">
    <property type="entry name" value="EF_HAND_1"/>
    <property type="match status" value="1"/>
</dbReference>
<dbReference type="InterPro" id="IPR018247">
    <property type="entry name" value="EF_Hand_1_Ca_BS"/>
</dbReference>
<name>A0AA96GIV9_9BACT</name>
<accession>A0AA96GIV9</accession>
<reference evidence="1 2" key="1">
    <citation type="submission" date="2023-01" db="EMBL/GenBank/DDBJ databases">
        <title>Cultivation and genomic characterization of new, ubiquitous marine nitrite-oxidizing bacteria from the Nitrospirales.</title>
        <authorList>
            <person name="Mueller A.J."/>
            <person name="Daebeler A."/>
            <person name="Herbold C.W."/>
            <person name="Kirkegaard R.H."/>
            <person name="Daims H."/>
        </authorList>
    </citation>
    <scope>NUCLEOTIDE SEQUENCE [LARGE SCALE GENOMIC DNA]</scope>
    <source>
        <strain evidence="1 2">VA</strain>
    </source>
</reference>
<dbReference type="RefSeq" id="WP_312644417.1">
    <property type="nucleotide sequence ID" value="NZ_CP116967.1"/>
</dbReference>
<dbReference type="AlphaFoldDB" id="A0AA96GIV9"/>
<evidence type="ECO:0000313" key="1">
    <source>
        <dbReference type="EMBL" id="WNM58496.1"/>
    </source>
</evidence>
<organism evidence="1 2">
    <name type="scientific">Candidatus Nitrospira allomarina</name>
    <dbReference type="NCBI Taxonomy" id="3020900"/>
    <lineage>
        <taxon>Bacteria</taxon>
        <taxon>Pseudomonadati</taxon>
        <taxon>Nitrospirota</taxon>
        <taxon>Nitrospiria</taxon>
        <taxon>Nitrospirales</taxon>
        <taxon>Nitrospiraceae</taxon>
        <taxon>Nitrospira</taxon>
    </lineage>
</organism>
<gene>
    <name evidence="1" type="ORF">PP769_01670</name>
</gene>
<evidence type="ECO:0000313" key="2">
    <source>
        <dbReference type="Proteomes" id="UP001302719"/>
    </source>
</evidence>
<sequence>MVYKYLLIGLLGLFCAGCGGNPYLDASLDPAKFEGKDKAWFEENWGKPSGKSARFFGGETWMYSRISGGESRFPYFNFSPNQCHINLDFDKEGKLEDYDYSDC</sequence>
<keyword evidence="2" id="KW-1185">Reference proteome</keyword>
<dbReference type="EMBL" id="CP116967">
    <property type="protein sequence ID" value="WNM58496.1"/>
    <property type="molecule type" value="Genomic_DNA"/>
</dbReference>
<proteinExistence type="predicted"/>
<protein>
    <submittedName>
        <fullName evidence="1">Uncharacterized protein</fullName>
    </submittedName>
</protein>
<dbReference type="Proteomes" id="UP001302719">
    <property type="component" value="Chromosome"/>
</dbReference>
<dbReference type="KEGG" id="nall:PP769_01670"/>